<dbReference type="GO" id="GO:0003676">
    <property type="term" value="F:nucleic acid binding"/>
    <property type="evidence" value="ECO:0007669"/>
    <property type="project" value="InterPro"/>
</dbReference>
<feature type="domain" description="Helicase C-terminal" evidence="7">
    <location>
        <begin position="294"/>
        <end position="462"/>
    </location>
</feature>
<dbReference type="CDD" id="cd17921">
    <property type="entry name" value="DEXHc_Ski2"/>
    <property type="match status" value="1"/>
</dbReference>
<dbReference type="InterPro" id="IPR011545">
    <property type="entry name" value="DEAD/DEAH_box_helicase_dom"/>
</dbReference>
<dbReference type="InterPro" id="IPR021904">
    <property type="entry name" value="DUF3516"/>
</dbReference>
<organism evidence="8 9">
    <name type="scientific">Adlercreutzia equolifaciens subsp. celatus</name>
    <dbReference type="NCBI Taxonomy" id="394340"/>
    <lineage>
        <taxon>Bacteria</taxon>
        <taxon>Bacillati</taxon>
        <taxon>Actinomycetota</taxon>
        <taxon>Coriobacteriia</taxon>
        <taxon>Eggerthellales</taxon>
        <taxon>Eggerthellaceae</taxon>
        <taxon>Adlercreutzia</taxon>
    </lineage>
</organism>
<dbReference type="InterPro" id="IPR027417">
    <property type="entry name" value="P-loop_NTPase"/>
</dbReference>
<dbReference type="PANTHER" id="PTHR12131:SF1">
    <property type="entry name" value="ATP-DEPENDENT RNA HELICASE SUPV3L1, MITOCHONDRIAL-RELATED"/>
    <property type="match status" value="1"/>
</dbReference>
<reference evidence="8 9" key="1">
    <citation type="journal article" date="2018" name="Elife">
        <title>Discovery and characterization of a prevalent human gut bacterial enzyme sufficient for the inactivation of a family of plant toxins.</title>
        <authorList>
            <person name="Koppel N."/>
            <person name="Bisanz J.E."/>
            <person name="Pandelia M.E."/>
            <person name="Turnbaugh P.J."/>
            <person name="Balskus E.P."/>
        </authorList>
    </citation>
    <scope>NUCLEOTIDE SEQUENCE [LARGE SCALE GENOMIC DNA]</scope>
    <source>
        <strain evidence="8 9">OB21 GAM 11</strain>
    </source>
</reference>
<evidence type="ECO:0000256" key="4">
    <source>
        <dbReference type="ARBA" id="ARBA00022840"/>
    </source>
</evidence>
<evidence type="ECO:0000256" key="3">
    <source>
        <dbReference type="ARBA" id="ARBA00022806"/>
    </source>
</evidence>
<dbReference type="EMBL" id="PPUT01000011">
    <property type="protein sequence ID" value="RDC44834.1"/>
    <property type="molecule type" value="Genomic_DNA"/>
</dbReference>
<gene>
    <name evidence="8" type="ORF">C1850_05410</name>
</gene>
<evidence type="ECO:0000259" key="7">
    <source>
        <dbReference type="PROSITE" id="PS51194"/>
    </source>
</evidence>
<dbReference type="Pfam" id="PF00270">
    <property type="entry name" value="DEAD"/>
    <property type="match status" value="1"/>
</dbReference>
<dbReference type="Gene3D" id="3.40.50.300">
    <property type="entry name" value="P-loop containing nucleotide triphosphate hydrolases"/>
    <property type="match status" value="2"/>
</dbReference>
<dbReference type="InterPro" id="IPR050699">
    <property type="entry name" value="RNA-DNA_Helicase"/>
</dbReference>
<evidence type="ECO:0000313" key="9">
    <source>
        <dbReference type="Proteomes" id="UP000253805"/>
    </source>
</evidence>
<dbReference type="GO" id="GO:0004386">
    <property type="term" value="F:helicase activity"/>
    <property type="evidence" value="ECO:0007669"/>
    <property type="project" value="UniProtKB-KW"/>
</dbReference>
<keyword evidence="4" id="KW-0067">ATP-binding</keyword>
<dbReference type="GO" id="GO:0005524">
    <property type="term" value="F:ATP binding"/>
    <property type="evidence" value="ECO:0007669"/>
    <property type="project" value="UniProtKB-KW"/>
</dbReference>
<dbReference type="SMART" id="SM00487">
    <property type="entry name" value="DEXDc"/>
    <property type="match status" value="1"/>
</dbReference>
<dbReference type="SUPFAM" id="SSF52540">
    <property type="entry name" value="P-loop containing nucleoside triphosphate hydrolases"/>
    <property type="match status" value="1"/>
</dbReference>
<evidence type="ECO:0000313" key="8">
    <source>
        <dbReference type="EMBL" id="RDC44834.1"/>
    </source>
</evidence>
<dbReference type="RefSeq" id="WP_114548882.1">
    <property type="nucleotide sequence ID" value="NZ_PPUT01000011.1"/>
</dbReference>
<keyword evidence="3" id="KW-0347">Helicase</keyword>
<dbReference type="PROSITE" id="PS51194">
    <property type="entry name" value="HELICASE_CTER"/>
    <property type="match status" value="1"/>
</dbReference>
<feature type="region of interest" description="Disordered" evidence="5">
    <location>
        <begin position="1"/>
        <end position="21"/>
    </location>
</feature>
<dbReference type="SMART" id="SM00490">
    <property type="entry name" value="HELICc"/>
    <property type="match status" value="1"/>
</dbReference>
<evidence type="ECO:0000256" key="1">
    <source>
        <dbReference type="ARBA" id="ARBA00022741"/>
    </source>
</evidence>
<evidence type="ECO:0000259" key="6">
    <source>
        <dbReference type="PROSITE" id="PS51192"/>
    </source>
</evidence>
<dbReference type="GO" id="GO:0016787">
    <property type="term" value="F:hydrolase activity"/>
    <property type="evidence" value="ECO:0007669"/>
    <property type="project" value="UniProtKB-KW"/>
</dbReference>
<dbReference type="Pfam" id="PF12029">
    <property type="entry name" value="DUF3516"/>
    <property type="match status" value="1"/>
</dbReference>
<dbReference type="Pfam" id="PF00271">
    <property type="entry name" value="Helicase_C"/>
    <property type="match status" value="1"/>
</dbReference>
<evidence type="ECO:0000256" key="5">
    <source>
        <dbReference type="SAM" id="MobiDB-lite"/>
    </source>
</evidence>
<dbReference type="PANTHER" id="PTHR12131">
    <property type="entry name" value="ATP-DEPENDENT RNA AND DNA HELICASE"/>
    <property type="match status" value="1"/>
</dbReference>
<keyword evidence="1" id="KW-0547">Nucleotide-binding</keyword>
<dbReference type="Proteomes" id="UP000253805">
    <property type="component" value="Unassembled WGS sequence"/>
</dbReference>
<comment type="caution">
    <text evidence="8">The sequence shown here is derived from an EMBL/GenBank/DDBJ whole genome shotgun (WGS) entry which is preliminary data.</text>
</comment>
<evidence type="ECO:0000256" key="2">
    <source>
        <dbReference type="ARBA" id="ARBA00022801"/>
    </source>
</evidence>
<sequence length="895" mass="99023">MTDTAKNSAAAEEGVYETPEDIAAEAAKTAERAARADADSPIAPVDPFEPGSLGWLLPWAETGEGDVLTPDEALEVFLEWVDARGMELWPHQEDALMDLAVGDSVILGTPTGSGKSMVALGLCFMAVATGRTAYYTAPIKALVSEKFFDMVDILGRENVGMITGDSTINTEAPVICCTAEILANQALREGPASKVACVVMDEFHFYADPDRGWAWQVPLLTLPNAQFLLMSATLGDVSDIASALEERTGRPVDLVTDAPRPVPLSYDYTFETLEATVELGLRAGEAPMYIVHFSQDEALKNARALASYGVSDKAQREEIKQAMKGTKFTTPFGKILQRLLAAGVGVHHAGMLPRYRLLVERLAQQGLLPVICGTDTLGVGINVPIHTVVLTQLTKFDGTKMRRLRSREFHQIVGRAGRAGFDTEGMVVALAPEHEIENHKAMLKAGDDPKKQRRVKKKQPPEGFVSWNKQTFEHLIEKPPEKLTPRMRITHSMVLSVVSRGGDAWANVHTLIADSAQTPEEKIKLNARADEIFATLLEAGVVVRGEDAEGRPSYELTVELPEDFALDQPLSPFLLAALDLLDPESPDYALDVISLVEATLENPAKVLRAQERKARDAAMAEMKADGVEYEERLERLAEITYPKPLEELLDRAFELYCQGVPWARDYELLPKSVLRDMVETASDFKTYIGRYGIAKSEGTLLRYLSDAFRVLVRTLPPDRLDDRLRDIIAWLGFMVRTTDSSLVDAWESAGELPEAGAPPQAADAVVADRHGMEVMVRNALFARVRLAALDRTRELGNLDEEWGMSERAWNAALDDYFAEHNEIRLDGDARSAAYLMIDEGPEQESHTWHVRQIFLDEEDDGDFRIEADVDLDATQEQGEVIFRNYRVGFVEDLAE</sequence>
<dbReference type="InterPro" id="IPR001650">
    <property type="entry name" value="Helicase_C-like"/>
</dbReference>
<name>A0A369P2R7_9ACTN</name>
<dbReference type="InterPro" id="IPR014001">
    <property type="entry name" value="Helicase_ATP-bd"/>
</dbReference>
<feature type="domain" description="Helicase ATP-binding" evidence="6">
    <location>
        <begin position="96"/>
        <end position="252"/>
    </location>
</feature>
<keyword evidence="2" id="KW-0378">Hydrolase</keyword>
<dbReference type="AlphaFoldDB" id="A0A369P2R7"/>
<dbReference type="PROSITE" id="PS51192">
    <property type="entry name" value="HELICASE_ATP_BIND_1"/>
    <property type="match status" value="1"/>
</dbReference>
<protein>
    <submittedName>
        <fullName evidence="8">DUF3516 domain-containing protein</fullName>
    </submittedName>
</protein>
<accession>A0A369P2R7</accession>
<proteinExistence type="predicted"/>